<evidence type="ECO:0000313" key="2">
    <source>
        <dbReference type="EMBL" id="KAL0634408.1"/>
    </source>
</evidence>
<keyword evidence="3" id="KW-1185">Reference proteome</keyword>
<dbReference type="InterPro" id="IPR024983">
    <property type="entry name" value="CHAT_dom"/>
</dbReference>
<proteinExistence type="predicted"/>
<dbReference type="Pfam" id="PF12770">
    <property type="entry name" value="CHAT"/>
    <property type="match status" value="1"/>
</dbReference>
<dbReference type="EMBL" id="JBBBZM010000095">
    <property type="protein sequence ID" value="KAL0634408.1"/>
    <property type="molecule type" value="Genomic_DNA"/>
</dbReference>
<dbReference type="InterPro" id="IPR011990">
    <property type="entry name" value="TPR-like_helical_dom_sf"/>
</dbReference>
<reference evidence="2 3" key="1">
    <citation type="submission" date="2024-02" db="EMBL/GenBank/DDBJ databases">
        <title>Discinaceae phylogenomics.</title>
        <authorList>
            <person name="Dirks A.C."/>
            <person name="James T.Y."/>
        </authorList>
    </citation>
    <scope>NUCLEOTIDE SEQUENCE [LARGE SCALE GENOMIC DNA]</scope>
    <source>
        <strain evidence="2 3">ACD0624</strain>
    </source>
</reference>
<organism evidence="2 3">
    <name type="scientific">Discina gigas</name>
    <dbReference type="NCBI Taxonomy" id="1032678"/>
    <lineage>
        <taxon>Eukaryota</taxon>
        <taxon>Fungi</taxon>
        <taxon>Dikarya</taxon>
        <taxon>Ascomycota</taxon>
        <taxon>Pezizomycotina</taxon>
        <taxon>Pezizomycetes</taxon>
        <taxon>Pezizales</taxon>
        <taxon>Discinaceae</taxon>
        <taxon>Discina</taxon>
    </lineage>
</organism>
<sequence length="1143" mass="128638">MEPGDPYQPADLGDDSKLDGLASVAAAAYQLYQETTALECLQQAISGYEQCLTAVPRDDIRRLSFEFGLARCLGSRYDRFENPSDLRRKIEYCEQIVAATPQDHPNWGQYVAQLAAGLADRYYDTEEIDDLERAILYSKEVIASTAEDDPKFVQYLSVMASLLYCRFEKFADMSDHQQSIIYCREVVVAAPHNYPERARYLSGMATAYLRLYYVTEDIEDLQQSIVYSEEAVQATHLDHHGRAGYLSELSGILLYRYEVRGDANDFRLAMLYAEEAQALLPVDGPDRVNNLVLLARFSSERYRLSKDPHDIQQAISYQERAIKAMKNHARRGYIISQLVQFLTNRYQRIGDIEDLHHAIPYAREALRETLPDRTRRPDRLIDLAFLLGQRFERMRDADDIHQAILYCKEAIAATPQHGYDRLDQIHNLSGLLVARYQRMHDINDVYQIILVTEAEIAETPQGKAVALPLLASLSTALILKYQHTADINDLNQAILYAEAVVKGRPEGHPQRGRALFQLASAKWHHLMTLIAQGDSLDRTIWDDVATEIETVSDLFRKVWECSSLYPRMRVFAVTLVASLLVLEKDMTTTSPAGDGTPVLSKIVYDMKLASISCLIGQAVRLLPTIVQRTLGRGEQENSLRGFGNLASFGASWGLETGNTPYEVLKLLELSRGIIIGFDIDCRGELSNLQETYPAIAATLRDLRLMVDTPSLDREPTGIRRVESSFDQEMAYYTDRIQAQQKRETDISKMDDVLAEIRTLPGYERFQLPPSAEELMAMAKNGPIVTFISSDARSDSIIITSSSITTLPLPDMVYDEIPDWFQSRVKPSSRKSRKARKSKWHLMMEYKERNERMREQLLWLWSVAVEPVLRELKFTDPVDMALPHIWWIGVGRLSMAPFHAAGDHSLNSSRNTMSCVISSYTSTLKALSHARERELELADAHLLLISMAKTPGEKDLPDVEKEVSGILEVTEGLVSTEHLRSPSVGLVLDRLASSPILHFACHGVSDTKISSNSHLILLDSSGTKAGRLTVQDISQNNTRSSQLAYLSACSTAQNSVATMADQTIHIASGFQLAGFSHVLATLFPSETEVCKELAIDFYRSLFNGQNRDVGHRKVNMAFHEAVKNARDKSPLLPSKWAPFIHLGA</sequence>
<dbReference type="Gene3D" id="1.25.40.10">
    <property type="entry name" value="Tetratricopeptide repeat domain"/>
    <property type="match status" value="1"/>
</dbReference>
<comment type="caution">
    <text evidence="2">The sequence shown here is derived from an EMBL/GenBank/DDBJ whole genome shotgun (WGS) entry which is preliminary data.</text>
</comment>
<accession>A0ABR3GEN4</accession>
<feature type="domain" description="CHAT" evidence="1">
    <location>
        <begin position="856"/>
        <end position="1142"/>
    </location>
</feature>
<evidence type="ECO:0000313" key="3">
    <source>
        <dbReference type="Proteomes" id="UP001447188"/>
    </source>
</evidence>
<evidence type="ECO:0000259" key="1">
    <source>
        <dbReference type="Pfam" id="PF12770"/>
    </source>
</evidence>
<gene>
    <name evidence="2" type="ORF">Q9L58_006656</name>
</gene>
<protein>
    <recommendedName>
        <fullName evidence="1">CHAT domain-containing protein</fullName>
    </recommendedName>
</protein>
<dbReference type="Proteomes" id="UP001447188">
    <property type="component" value="Unassembled WGS sequence"/>
</dbReference>
<name>A0ABR3GEN4_9PEZI</name>